<feature type="compositionally biased region" description="Low complexity" evidence="2">
    <location>
        <begin position="621"/>
        <end position="640"/>
    </location>
</feature>
<feature type="compositionally biased region" description="Basic and acidic residues" evidence="2">
    <location>
        <begin position="552"/>
        <end position="572"/>
    </location>
</feature>
<dbReference type="AlphaFoldDB" id="A0AA36Y3J3"/>
<proteinExistence type="predicted"/>
<dbReference type="RefSeq" id="WP_009533856.1">
    <property type="nucleotide sequence ID" value="NZ_JH590865.1"/>
</dbReference>
<dbReference type="SUPFAM" id="SSF48452">
    <property type="entry name" value="TPR-like"/>
    <property type="match status" value="1"/>
</dbReference>
<sequence length="1040" mass="114507">MDKHELNVKVEQMRKQAGLGDYQTAMKIADKIDWRRVSNVSLLTQVSEIYEKNEKYREAKDILLLAVERTPMGRGLLFKLTQLALKVGSIDEAEECFEEFQKLAPQDSRQKLLRYQILKAKGAQPQQLIPPLEEYVNEEISEEWMYELAELYHKAGMRDACLDLCDRITILFGSGEWVQKALRLKAEGEGEPLNEYQQSIAGEIYYQPASSPRQNAVRETAPVTPAFSQSVPVIPEFSLQPQEAVPPVMTAPETVPPFTAAPETVPPFTAAPVAAPQYTESVPYGNTAVREAAVPQPAVAMPQYISGAEAGIAPQPMTAQIVPETPAAPNPAPVPTQALTEQYAPGQEDRYRNVPTFQTATAATTGVPSWTEAVQPQEAPAQNDIDAEIDAHLRRLEEEKLGRRAAATVSQPQSAAPMQVATESMQTAVAAGAGSVPTLENAAVTERAPLADPRTVEQRYREESSRPSREYVVSTEQRAADSEFPGTEQLMVDRLRYEEESAAARARAAARADEIEEELRSREAKLDETKVLPKLPGQERREQLAREEAELRRLEQDKEAELIQKPTGKTEETAAVDEETPVKASESAETATAVKEAPVKAAELAAAPAEQVAEKADEQTAETAAAAAEEKAATPATERAVSPAKEPLAEEAAVAEYRPKQPKLLRTPGSFNALIEGRTPEEGLQGAVERLKEAQAVTGFKRPAAKVKAERLNVYGVRNSAEKTAGRDLIIEEAGDLSDVSLSELIQLIAADGGMRTVLLIDNPLQLTRLRASHPEVEKVFHTADKREDVKAYFAAEAKYREAEARRQEEVTKSALEAKEARRKEEEARRREEETLEIVAAKEAAEREKAEAEKKAAEAEREKLIRARENNVAQAVSAAAAPAASAVKEETVQARTAPQTWAEDRERPKAAEVAQATETAQAVTRQARTHAEELAKLEADKKRLYENEPMTKDAFANYAAVYARNIDCVITGKSMNALYERIELLQADNVKLTRKNAETLIEEAADRAEKPPLSRRLGGLFSKRYNKDGLLILKEEDFLG</sequence>
<dbReference type="Proteomes" id="UP000018466">
    <property type="component" value="Unassembled WGS sequence"/>
</dbReference>
<feature type="compositionally biased region" description="Low complexity" evidence="2">
    <location>
        <begin position="591"/>
        <end position="611"/>
    </location>
</feature>
<gene>
    <name evidence="3" type="ORF">HMPREF9623_02050</name>
</gene>
<evidence type="ECO:0000313" key="4">
    <source>
        <dbReference type="Proteomes" id="UP000018466"/>
    </source>
</evidence>
<keyword evidence="4" id="KW-1185">Reference proteome</keyword>
<dbReference type="GeneID" id="86941764"/>
<keyword evidence="1" id="KW-0175">Coiled coil</keyword>
<feature type="compositionally biased region" description="Basic and acidic residues" evidence="2">
    <location>
        <begin position="454"/>
        <end position="469"/>
    </location>
</feature>
<name>A0AA36Y3J3_9FIRM</name>
<evidence type="ECO:0008006" key="5">
    <source>
        <dbReference type="Google" id="ProtNLM"/>
    </source>
</evidence>
<dbReference type="EMBL" id="AGEL01000015">
    <property type="protein sequence ID" value="EHO15729.1"/>
    <property type="molecule type" value="Genomic_DNA"/>
</dbReference>
<comment type="caution">
    <text evidence="3">The sequence shown here is derived from an EMBL/GenBank/DDBJ whole genome shotgun (WGS) entry which is preliminary data.</text>
</comment>
<feature type="coiled-coil region" evidence="1">
    <location>
        <begin position="920"/>
        <end position="947"/>
    </location>
</feature>
<accession>A0AA36Y3J3</accession>
<feature type="coiled-coil region" evidence="1">
    <location>
        <begin position="975"/>
        <end position="1007"/>
    </location>
</feature>
<feature type="region of interest" description="Disordered" evidence="2">
    <location>
        <begin position="448"/>
        <end position="481"/>
    </location>
</feature>
<dbReference type="InterPro" id="IPR011990">
    <property type="entry name" value="TPR-like_helical_dom_sf"/>
</dbReference>
<organism evidence="3 4">
    <name type="scientific">Stomatobaculum longum</name>
    <dbReference type="NCBI Taxonomy" id="796942"/>
    <lineage>
        <taxon>Bacteria</taxon>
        <taxon>Bacillati</taxon>
        <taxon>Bacillota</taxon>
        <taxon>Clostridia</taxon>
        <taxon>Lachnospirales</taxon>
        <taxon>Lachnospiraceae</taxon>
        <taxon>Stomatobaculum</taxon>
    </lineage>
</organism>
<reference evidence="3 4" key="1">
    <citation type="submission" date="2011-10" db="EMBL/GenBank/DDBJ databases">
        <title>The Genome Sequence of Lachnospiraceae bacterium ACC2.</title>
        <authorList>
            <consortium name="The Broad Institute Genome Sequencing Platform"/>
            <person name="Earl A."/>
            <person name="Ward D."/>
            <person name="Feldgarden M."/>
            <person name="Gevers D."/>
            <person name="Sizova M."/>
            <person name="Hazen A."/>
            <person name="Epstein S."/>
            <person name="Young S.K."/>
            <person name="Zeng Q."/>
            <person name="Gargeya S."/>
            <person name="Fitzgerald M."/>
            <person name="Haas B."/>
            <person name="Abouelleil A."/>
            <person name="Alvarado L."/>
            <person name="Arachchi H.M."/>
            <person name="Berlin A."/>
            <person name="Brown A."/>
            <person name="Chapman S.B."/>
            <person name="Chen Z."/>
            <person name="Dunbar C."/>
            <person name="Freedman E."/>
            <person name="Gearin G."/>
            <person name="Goldberg J."/>
            <person name="Griggs A."/>
            <person name="Gujja S."/>
            <person name="Heiman D."/>
            <person name="Howarth C."/>
            <person name="Larson L."/>
            <person name="Lui A."/>
            <person name="MacDonald P.J.P."/>
            <person name="Montmayeur A."/>
            <person name="Murphy C."/>
            <person name="Neiman D."/>
            <person name="Pearson M."/>
            <person name="Priest M."/>
            <person name="Roberts A."/>
            <person name="Saif S."/>
            <person name="Shea T."/>
            <person name="Shenoy N."/>
            <person name="Sisk P."/>
            <person name="Stolte C."/>
            <person name="Sykes S."/>
            <person name="Wortman J."/>
            <person name="Nusbaum C."/>
            <person name="Birren B."/>
        </authorList>
    </citation>
    <scope>NUCLEOTIDE SEQUENCE [LARGE SCALE GENOMIC DNA]</scope>
    <source>
        <strain evidence="3 4">ACC2</strain>
    </source>
</reference>
<feature type="region of interest" description="Disordered" evidence="2">
    <location>
        <begin position="552"/>
        <end position="647"/>
    </location>
</feature>
<evidence type="ECO:0000313" key="3">
    <source>
        <dbReference type="EMBL" id="EHO15729.1"/>
    </source>
</evidence>
<protein>
    <recommendedName>
        <fullName evidence="5">Tetratricopeptide repeat protein</fullName>
    </recommendedName>
</protein>
<dbReference type="Gene3D" id="1.25.40.10">
    <property type="entry name" value="Tetratricopeptide repeat domain"/>
    <property type="match status" value="1"/>
</dbReference>
<evidence type="ECO:0000256" key="1">
    <source>
        <dbReference type="SAM" id="Coils"/>
    </source>
</evidence>
<feature type="coiled-coil region" evidence="1">
    <location>
        <begin position="811"/>
        <end position="874"/>
    </location>
</feature>
<evidence type="ECO:0000256" key="2">
    <source>
        <dbReference type="SAM" id="MobiDB-lite"/>
    </source>
</evidence>